<protein>
    <submittedName>
        <fullName evidence="1">Uncharacterized protein</fullName>
    </submittedName>
</protein>
<name>A0A1V0SHX8_9VIRU</name>
<dbReference type="EMBL" id="KY684108">
    <property type="protein sequence ID" value="ARF11317.1"/>
    <property type="molecule type" value="Genomic_DNA"/>
</dbReference>
<sequence length="124" mass="14942">MDYKNKYLKYKEKYMKMKGGNETIINNEIIININALRDAWELYERYVMLKLCVNKVNIDDELWLPVEIWDIIVNMMKNDIESMNIYDSNPFYEQLTLKLLNKYKKEKLSDNIEQDSNISLCITL</sequence>
<evidence type="ECO:0000313" key="1">
    <source>
        <dbReference type="EMBL" id="ARF11317.1"/>
    </source>
</evidence>
<proteinExistence type="predicted"/>
<organism evidence="1">
    <name type="scientific">Klosneuvirus KNV1</name>
    <dbReference type="NCBI Taxonomy" id="1977640"/>
    <lineage>
        <taxon>Viruses</taxon>
        <taxon>Varidnaviria</taxon>
        <taxon>Bamfordvirae</taxon>
        <taxon>Nucleocytoviricota</taxon>
        <taxon>Megaviricetes</taxon>
        <taxon>Imitervirales</taxon>
        <taxon>Mimiviridae</taxon>
        <taxon>Klosneuvirinae</taxon>
        <taxon>Klosneuvirus</taxon>
    </lineage>
</organism>
<accession>A0A1V0SHX8</accession>
<reference evidence="1" key="1">
    <citation type="journal article" date="2017" name="Science">
        <title>Giant viruses with an expanded complement of translation system components.</title>
        <authorList>
            <person name="Schulz F."/>
            <person name="Yutin N."/>
            <person name="Ivanova N.N."/>
            <person name="Ortega D.R."/>
            <person name="Lee T.K."/>
            <person name="Vierheilig J."/>
            <person name="Daims H."/>
            <person name="Horn M."/>
            <person name="Wagner M."/>
            <person name="Jensen G.J."/>
            <person name="Kyrpides N.C."/>
            <person name="Koonin E.V."/>
            <person name="Woyke T."/>
        </authorList>
    </citation>
    <scope>NUCLEOTIDE SEQUENCE</scope>
    <source>
        <strain evidence="1">KNV1</strain>
    </source>
</reference>
<gene>
    <name evidence="1" type="ORF">Klosneuvirus_1_174</name>
</gene>